<keyword evidence="5 10" id="KW-0813">Transport</keyword>
<accession>A0A1M6KTB0</accession>
<feature type="signal peptide" evidence="10">
    <location>
        <begin position="1"/>
        <end position="24"/>
    </location>
</feature>
<keyword evidence="6 10" id="KW-0592">Phosphate transport</keyword>
<evidence type="ECO:0000256" key="3">
    <source>
        <dbReference type="ARBA" id="ARBA00008725"/>
    </source>
</evidence>
<dbReference type="PANTHER" id="PTHR30570">
    <property type="entry name" value="PERIPLASMIC PHOSPHATE BINDING COMPONENT OF PHOSPHATE ABC TRANSPORTER"/>
    <property type="match status" value="1"/>
</dbReference>
<sequence length="327" mass="36024">MNLLKNSKLLALLLILSLALSLLAGCGEQATGKKDGDSSEQVNDQESNKLSGSVVIDGSSTVFPITEAVAEEFQKSNPDVRVTVGVSGTGGGFKKFLVKETDINDASRPIKEKEIKIAQENEIKYEEVKVAYDGLSVLVNPQNDWVDYLTVEELKMIWNKDSKVKTWKDVRPEWPDEEIKLYGPGSDSGTFDYFTEEINGEGGNIRPDYTASEDDNVLVTGIAGDKYALGFFGYAYYVENTDKIKAVAIDGGNGPVAPTSETIENGTYIPLSRPIFIYVNIEALERPEVKAFVEYYLTEGKEVIPDVGYVKLPQNLYDESLSKLGLK</sequence>
<dbReference type="Proteomes" id="UP000184465">
    <property type="component" value="Unassembled WGS sequence"/>
</dbReference>
<dbReference type="FunFam" id="3.40.190.10:FF:000156">
    <property type="entry name" value="Phosphate ABC transporter, phosphate-binding protein"/>
    <property type="match status" value="1"/>
</dbReference>
<evidence type="ECO:0000313" key="13">
    <source>
        <dbReference type="Proteomes" id="UP000184465"/>
    </source>
</evidence>
<evidence type="ECO:0000256" key="7">
    <source>
        <dbReference type="ARBA" id="ARBA00022729"/>
    </source>
</evidence>
<evidence type="ECO:0000256" key="10">
    <source>
        <dbReference type="RuleBase" id="RU367119"/>
    </source>
</evidence>
<organism evidence="12 13">
    <name type="scientific">Paramaledivibacter caminithermalis (strain DSM 15212 / CIP 107654 / DViRD3)</name>
    <name type="common">Clostridium caminithermale</name>
    <dbReference type="NCBI Taxonomy" id="1121301"/>
    <lineage>
        <taxon>Bacteria</taxon>
        <taxon>Bacillati</taxon>
        <taxon>Bacillota</taxon>
        <taxon>Clostridia</taxon>
        <taxon>Peptostreptococcales</taxon>
        <taxon>Caminicellaceae</taxon>
        <taxon>Paramaledivibacter</taxon>
    </lineage>
</organism>
<evidence type="ECO:0000256" key="6">
    <source>
        <dbReference type="ARBA" id="ARBA00022592"/>
    </source>
</evidence>
<keyword evidence="10" id="KW-1003">Cell membrane</keyword>
<keyword evidence="9 10" id="KW-0449">Lipoprotein</keyword>
<dbReference type="GO" id="GO:0042301">
    <property type="term" value="F:phosphate ion binding"/>
    <property type="evidence" value="ECO:0007669"/>
    <property type="project" value="UniProtKB-UniRule"/>
</dbReference>
<comment type="subcellular location">
    <subcellularLocation>
        <location evidence="2 10">Cell membrane</location>
        <topology evidence="2 10">Lipid-anchor</topology>
    </subcellularLocation>
</comment>
<comment type="similarity">
    <text evidence="3 10">Belongs to the PstS family.</text>
</comment>
<dbReference type="GO" id="GO:0005886">
    <property type="term" value="C:plasma membrane"/>
    <property type="evidence" value="ECO:0007669"/>
    <property type="project" value="UniProtKB-SubCell"/>
</dbReference>
<dbReference type="OrthoDB" id="9790048at2"/>
<evidence type="ECO:0000256" key="1">
    <source>
        <dbReference type="ARBA" id="ARBA00002841"/>
    </source>
</evidence>
<evidence type="ECO:0000256" key="8">
    <source>
        <dbReference type="ARBA" id="ARBA00023139"/>
    </source>
</evidence>
<comment type="subunit">
    <text evidence="4 10">The complex is composed of two ATP-binding proteins (PstB), two transmembrane proteins (PstC and PstA) and a solute-binding protein (PstS).</text>
</comment>
<feature type="domain" description="PBP" evidence="11">
    <location>
        <begin position="45"/>
        <end position="298"/>
    </location>
</feature>
<comment type="function">
    <text evidence="10">Involved in the system for phosphate transport across the cytoplasmic membrane.</text>
</comment>
<dbReference type="CDD" id="cd13654">
    <property type="entry name" value="PBP2_phosphate_like_2"/>
    <property type="match status" value="1"/>
</dbReference>
<proteinExistence type="inferred from homology"/>
<reference evidence="12 13" key="1">
    <citation type="submission" date="2016-11" db="EMBL/GenBank/DDBJ databases">
        <authorList>
            <person name="Jaros S."/>
            <person name="Januszkiewicz K."/>
            <person name="Wedrychowicz H."/>
        </authorList>
    </citation>
    <scope>NUCLEOTIDE SEQUENCE [LARGE SCALE GENOMIC DNA]</scope>
    <source>
        <strain evidence="12 13">DSM 15212</strain>
    </source>
</reference>
<keyword evidence="13" id="KW-1185">Reference proteome</keyword>
<evidence type="ECO:0000313" key="12">
    <source>
        <dbReference type="EMBL" id="SHJ62173.1"/>
    </source>
</evidence>
<dbReference type="PANTHER" id="PTHR30570:SF1">
    <property type="entry name" value="PHOSPHATE-BINDING PROTEIN PSTS"/>
    <property type="match status" value="1"/>
</dbReference>
<evidence type="ECO:0000256" key="2">
    <source>
        <dbReference type="ARBA" id="ARBA00004193"/>
    </source>
</evidence>
<dbReference type="Gene3D" id="3.40.190.10">
    <property type="entry name" value="Periplasmic binding protein-like II"/>
    <property type="match status" value="2"/>
</dbReference>
<dbReference type="SUPFAM" id="SSF53850">
    <property type="entry name" value="Periplasmic binding protein-like II"/>
    <property type="match status" value="1"/>
</dbReference>
<dbReference type="InterPro" id="IPR011862">
    <property type="entry name" value="Phos-bd"/>
</dbReference>
<keyword evidence="10" id="KW-0472">Membrane</keyword>
<dbReference type="InterPro" id="IPR050811">
    <property type="entry name" value="Phosphate_ABC_transporter"/>
</dbReference>
<evidence type="ECO:0000256" key="5">
    <source>
        <dbReference type="ARBA" id="ARBA00022448"/>
    </source>
</evidence>
<dbReference type="RefSeq" id="WP_073146884.1">
    <property type="nucleotide sequence ID" value="NZ_FRAG01000004.1"/>
</dbReference>
<feature type="chain" id="PRO_5039763291" description="Phosphate-binding protein" evidence="10">
    <location>
        <begin position="25"/>
        <end position="327"/>
    </location>
</feature>
<dbReference type="NCBIfam" id="TIGR02136">
    <property type="entry name" value="ptsS_2"/>
    <property type="match status" value="1"/>
</dbReference>
<dbReference type="PROSITE" id="PS51257">
    <property type="entry name" value="PROKAR_LIPOPROTEIN"/>
    <property type="match status" value="1"/>
</dbReference>
<dbReference type="AlphaFoldDB" id="A0A1M6KTB0"/>
<keyword evidence="8 10" id="KW-0564">Palmitate</keyword>
<evidence type="ECO:0000259" key="11">
    <source>
        <dbReference type="Pfam" id="PF12849"/>
    </source>
</evidence>
<protein>
    <recommendedName>
        <fullName evidence="10">Phosphate-binding protein</fullName>
    </recommendedName>
</protein>
<dbReference type="Pfam" id="PF12849">
    <property type="entry name" value="PBP_like_2"/>
    <property type="match status" value="1"/>
</dbReference>
<evidence type="ECO:0000256" key="9">
    <source>
        <dbReference type="ARBA" id="ARBA00023288"/>
    </source>
</evidence>
<dbReference type="GO" id="GO:0006817">
    <property type="term" value="P:phosphate ion transport"/>
    <property type="evidence" value="ECO:0007669"/>
    <property type="project" value="UniProtKB-UniRule"/>
</dbReference>
<keyword evidence="7 10" id="KW-0732">Signal</keyword>
<comment type="function">
    <text evidence="1">Part of the ABC transporter complex PstSACB involved in phosphate import.</text>
</comment>
<dbReference type="STRING" id="1121301.SAMN02745912_00528"/>
<dbReference type="InterPro" id="IPR024370">
    <property type="entry name" value="PBP_domain"/>
</dbReference>
<gene>
    <name evidence="12" type="ORF">SAMN02745912_00528</name>
</gene>
<dbReference type="EMBL" id="FRAG01000004">
    <property type="protein sequence ID" value="SHJ62173.1"/>
    <property type="molecule type" value="Genomic_DNA"/>
</dbReference>
<evidence type="ECO:0000256" key="4">
    <source>
        <dbReference type="ARBA" id="ARBA00011529"/>
    </source>
</evidence>
<name>A0A1M6KTB0_PARC5</name>